<feature type="binding site" evidence="10">
    <location>
        <position position="334"/>
    </location>
    <ligand>
        <name>NAD(+)</name>
        <dbReference type="ChEBI" id="CHEBI:57540"/>
    </ligand>
</feature>
<evidence type="ECO:0000256" key="9">
    <source>
        <dbReference type="PIRSR" id="PIRSR500134-2"/>
    </source>
</evidence>
<evidence type="ECO:0000256" key="3">
    <source>
        <dbReference type="ARBA" id="ARBA00012954"/>
    </source>
</evidence>
<dbReference type="EMBL" id="MHHS01000050">
    <property type="protein sequence ID" value="OGY35412.1"/>
    <property type="molecule type" value="Genomic_DNA"/>
</dbReference>
<dbReference type="SMART" id="SM00984">
    <property type="entry name" value="UDPG_MGDP_dh_C"/>
    <property type="match status" value="1"/>
</dbReference>
<dbReference type="PANTHER" id="PTHR43750:SF3">
    <property type="entry name" value="UDP-GLUCOSE 6-DEHYDROGENASE TUAD"/>
    <property type="match status" value="1"/>
</dbReference>
<dbReference type="PIRSF" id="PIRSF500134">
    <property type="entry name" value="UDPglc_DH_bac"/>
    <property type="match status" value="1"/>
</dbReference>
<dbReference type="Pfam" id="PF03720">
    <property type="entry name" value="UDPG_MGDP_dh_C"/>
    <property type="match status" value="1"/>
</dbReference>
<dbReference type="GO" id="GO:0051287">
    <property type="term" value="F:NAD binding"/>
    <property type="evidence" value="ECO:0007669"/>
    <property type="project" value="InterPro"/>
</dbReference>
<feature type="binding site" evidence="9">
    <location>
        <begin position="256"/>
        <end position="260"/>
    </location>
    <ligand>
        <name>substrate</name>
    </ligand>
</feature>
<dbReference type="GO" id="GO:0006065">
    <property type="term" value="P:UDP-glucuronate biosynthetic process"/>
    <property type="evidence" value="ECO:0007669"/>
    <property type="project" value="UniProtKB-UniPathway"/>
</dbReference>
<evidence type="ECO:0000256" key="8">
    <source>
        <dbReference type="PIRSR" id="PIRSR500134-1"/>
    </source>
</evidence>
<dbReference type="Pfam" id="PF00984">
    <property type="entry name" value="UDPG_MGDP_dh"/>
    <property type="match status" value="1"/>
</dbReference>
<keyword evidence="4 7" id="KW-0560">Oxidoreductase</keyword>
<comment type="similarity">
    <text evidence="2 7">Belongs to the UDP-glucose/GDP-mannose dehydrogenase family.</text>
</comment>
<dbReference type="Gene3D" id="1.20.5.100">
    <property type="entry name" value="Cytochrome c1, transmembrane anchor, C-terminal"/>
    <property type="match status" value="1"/>
</dbReference>
<dbReference type="GO" id="GO:0000271">
    <property type="term" value="P:polysaccharide biosynthetic process"/>
    <property type="evidence" value="ECO:0007669"/>
    <property type="project" value="InterPro"/>
</dbReference>
<dbReference type="InterPro" id="IPR028357">
    <property type="entry name" value="UDPglc_DH_bac"/>
</dbReference>
<accession>A0A1G1X5V5</accession>
<feature type="binding site" evidence="10">
    <location>
        <position position="93"/>
    </location>
    <ligand>
        <name>NAD(+)</name>
        <dbReference type="ChEBI" id="CHEBI:57540"/>
    </ligand>
</feature>
<dbReference type="InterPro" id="IPR014027">
    <property type="entry name" value="UDP-Glc/GDP-Man_DH_C"/>
</dbReference>
<evidence type="ECO:0000259" key="11">
    <source>
        <dbReference type="SMART" id="SM00984"/>
    </source>
</evidence>
<organism evidence="12 13">
    <name type="scientific">Candidatus Andersenbacteria bacterium RIFCSPHIGHO2_12_FULL_45_11b</name>
    <dbReference type="NCBI Taxonomy" id="1797282"/>
    <lineage>
        <taxon>Bacteria</taxon>
        <taxon>Candidatus Anderseniibacteriota</taxon>
    </lineage>
</organism>
<evidence type="ECO:0000313" key="13">
    <source>
        <dbReference type="Proteomes" id="UP000177941"/>
    </source>
</evidence>
<reference evidence="12 13" key="1">
    <citation type="journal article" date="2016" name="Nat. Commun.">
        <title>Thousands of microbial genomes shed light on interconnected biogeochemical processes in an aquifer system.</title>
        <authorList>
            <person name="Anantharaman K."/>
            <person name="Brown C.T."/>
            <person name="Hug L.A."/>
            <person name="Sharon I."/>
            <person name="Castelle C.J."/>
            <person name="Probst A.J."/>
            <person name="Thomas B.C."/>
            <person name="Singh A."/>
            <person name="Wilkins M.J."/>
            <person name="Karaoz U."/>
            <person name="Brodie E.L."/>
            <person name="Williams K.H."/>
            <person name="Hubbard S.S."/>
            <person name="Banfield J.F."/>
        </authorList>
    </citation>
    <scope>NUCLEOTIDE SEQUENCE [LARGE SCALE GENOMIC DNA]</scope>
</reference>
<feature type="binding site" evidence="10">
    <location>
        <position position="37"/>
    </location>
    <ligand>
        <name>NAD(+)</name>
        <dbReference type="ChEBI" id="CHEBI:57540"/>
    </ligand>
</feature>
<comment type="pathway">
    <text evidence="1">Nucleotide-sugar biosynthesis; UDP-alpha-D-glucuronate biosynthesis; UDP-alpha-D-glucuronate from UDP-alpha-D-glucose: step 1/1.</text>
</comment>
<feature type="binding site" evidence="10">
    <location>
        <position position="42"/>
    </location>
    <ligand>
        <name>NAD(+)</name>
        <dbReference type="ChEBI" id="CHEBI:57540"/>
    </ligand>
</feature>
<dbReference type="PIRSF" id="PIRSF000124">
    <property type="entry name" value="UDPglc_GDPman_dh"/>
    <property type="match status" value="1"/>
</dbReference>
<dbReference type="UniPathway" id="UPA00038">
    <property type="reaction ID" value="UER00491"/>
</dbReference>
<dbReference type="AlphaFoldDB" id="A0A1G1X5V5"/>
<evidence type="ECO:0000256" key="1">
    <source>
        <dbReference type="ARBA" id="ARBA00004701"/>
    </source>
</evidence>
<dbReference type="EC" id="1.1.1.22" evidence="3 7"/>
<dbReference type="SUPFAM" id="SSF48179">
    <property type="entry name" value="6-phosphogluconate dehydrogenase C-terminal domain-like"/>
    <property type="match status" value="1"/>
</dbReference>
<dbReference type="SUPFAM" id="SSF51735">
    <property type="entry name" value="NAD(P)-binding Rossmann-fold domains"/>
    <property type="match status" value="1"/>
</dbReference>
<evidence type="ECO:0000313" key="12">
    <source>
        <dbReference type="EMBL" id="OGY35412.1"/>
    </source>
</evidence>
<evidence type="ECO:0000256" key="4">
    <source>
        <dbReference type="ARBA" id="ARBA00023002"/>
    </source>
</evidence>
<feature type="active site" description="Nucleophile" evidence="8">
    <location>
        <position position="267"/>
    </location>
</feature>
<evidence type="ECO:0000256" key="10">
    <source>
        <dbReference type="PIRSR" id="PIRSR500134-3"/>
    </source>
</evidence>
<dbReference type="Proteomes" id="UP000177941">
    <property type="component" value="Unassembled WGS sequence"/>
</dbReference>
<dbReference type="Gene3D" id="3.40.50.720">
    <property type="entry name" value="NAD(P)-binding Rossmann-like Domain"/>
    <property type="match status" value="2"/>
</dbReference>
<keyword evidence="5 7" id="KW-0520">NAD</keyword>
<feature type="domain" description="UDP-glucose/GDP-mannose dehydrogenase C-terminal" evidence="11">
    <location>
        <begin position="320"/>
        <end position="422"/>
    </location>
</feature>
<dbReference type="InterPro" id="IPR014026">
    <property type="entry name" value="UDP-Glc/GDP-Man_DH_dimer"/>
</dbReference>
<dbReference type="InterPro" id="IPR036220">
    <property type="entry name" value="UDP-Glc/GDP-Man_DH_C_sf"/>
</dbReference>
<name>A0A1G1X5V5_9BACT</name>
<gene>
    <name evidence="12" type="ORF">A3E36_01800</name>
</gene>
<evidence type="ECO:0000256" key="6">
    <source>
        <dbReference type="ARBA" id="ARBA00047473"/>
    </source>
</evidence>
<dbReference type="InterPro" id="IPR001732">
    <property type="entry name" value="UDP-Glc/GDP-Man_DH_N"/>
</dbReference>
<dbReference type="GO" id="GO:0003979">
    <property type="term" value="F:UDP-glucose 6-dehydrogenase activity"/>
    <property type="evidence" value="ECO:0007669"/>
    <property type="project" value="UniProtKB-EC"/>
</dbReference>
<comment type="caution">
    <text evidence="12">The sequence shown here is derived from an EMBL/GenBank/DDBJ whole genome shotgun (WGS) entry which is preliminary data.</text>
</comment>
<dbReference type="SUPFAM" id="SSF52413">
    <property type="entry name" value="UDP-glucose/GDP-mannose dehydrogenase C-terminal domain"/>
    <property type="match status" value="1"/>
</dbReference>
<feature type="binding site" evidence="10">
    <location>
        <position position="128"/>
    </location>
    <ligand>
        <name>NAD(+)</name>
        <dbReference type="ChEBI" id="CHEBI:57540"/>
    </ligand>
</feature>
<evidence type="ECO:0000256" key="5">
    <source>
        <dbReference type="ARBA" id="ARBA00023027"/>
    </source>
</evidence>
<evidence type="ECO:0000256" key="2">
    <source>
        <dbReference type="ARBA" id="ARBA00006601"/>
    </source>
</evidence>
<feature type="binding site" evidence="9">
    <location>
        <position position="264"/>
    </location>
    <ligand>
        <name>substrate</name>
    </ligand>
</feature>
<evidence type="ECO:0000256" key="7">
    <source>
        <dbReference type="PIRNR" id="PIRNR000124"/>
    </source>
</evidence>
<dbReference type="NCBIfam" id="TIGR03026">
    <property type="entry name" value="NDP-sugDHase"/>
    <property type="match status" value="1"/>
</dbReference>
<proteinExistence type="inferred from homology"/>
<feature type="binding site" evidence="9">
    <location>
        <position position="211"/>
    </location>
    <ligand>
        <name>substrate</name>
    </ligand>
</feature>
<comment type="catalytic activity">
    <reaction evidence="6 7">
        <text>UDP-alpha-D-glucose + 2 NAD(+) + H2O = UDP-alpha-D-glucuronate + 2 NADH + 3 H(+)</text>
        <dbReference type="Rhea" id="RHEA:23596"/>
        <dbReference type="ChEBI" id="CHEBI:15377"/>
        <dbReference type="ChEBI" id="CHEBI:15378"/>
        <dbReference type="ChEBI" id="CHEBI:57540"/>
        <dbReference type="ChEBI" id="CHEBI:57945"/>
        <dbReference type="ChEBI" id="CHEBI:58052"/>
        <dbReference type="ChEBI" id="CHEBI:58885"/>
        <dbReference type="EC" id="1.1.1.22"/>
    </reaction>
</comment>
<dbReference type="InterPro" id="IPR008927">
    <property type="entry name" value="6-PGluconate_DH-like_C_sf"/>
</dbReference>
<sequence>MNKPSNPHTLAFIGAGYVGLVSGTCLAEIGHTVVLVDNNESKIEKLKNGHIPIYEPGLEDLVKKNVKEGRLTFTTSLKKAVEQSEVIFIAVNTPPMANGKADLSYVAGATREIAEAATSYKVIVDKSTVPVKTGERVLETVKQYNKHGLDFDVVSNPEFLREGSAIEDFMKPDRIVVGVENERAAKIMREIYEPIKAPFIETNVNSAELIKHASNSFLAMKISFANALARICELSNANIDQVTYGMGLDSRIGKSFLNAGIGYGGSCFPKDVSAFITIAEDLGYNFDVLKEVEKINSDMRELFIQKIEKALWITKGKKIALWGLAFKANTDDMRNAPSITIVEKLHKDGAIIAAYDPEAKHTAKEVLGDKVQYVSSKEEALKDADALVIVTEWDEFKNPDWEVVKKSLHNPIIIDGRNMFDPKEMEKLGFVYHSVGRG</sequence>
<dbReference type="InterPro" id="IPR036291">
    <property type="entry name" value="NAD(P)-bd_dom_sf"/>
</dbReference>
<feature type="binding site" evidence="10">
    <location>
        <position position="162"/>
    </location>
    <ligand>
        <name>NAD(+)</name>
        <dbReference type="ChEBI" id="CHEBI:57540"/>
    </ligand>
</feature>
<dbReference type="Pfam" id="PF03721">
    <property type="entry name" value="UDPG_MGDP_dh_N"/>
    <property type="match status" value="1"/>
</dbReference>
<feature type="binding site" evidence="10">
    <location>
        <position position="270"/>
    </location>
    <ligand>
        <name>NAD(+)</name>
        <dbReference type="ChEBI" id="CHEBI:57540"/>
    </ligand>
</feature>
<feature type="binding site" evidence="9">
    <location>
        <begin position="159"/>
        <end position="162"/>
    </location>
    <ligand>
        <name>substrate</name>
    </ligand>
</feature>
<dbReference type="PANTHER" id="PTHR43750">
    <property type="entry name" value="UDP-GLUCOSE 6-DEHYDROGENASE TUAD"/>
    <property type="match status" value="1"/>
</dbReference>
<protein>
    <recommendedName>
        <fullName evidence="3 7">UDP-glucose 6-dehydrogenase</fullName>
        <ecNumber evidence="3 7">1.1.1.22</ecNumber>
    </recommendedName>
</protein>
<feature type="binding site" evidence="9">
    <location>
        <position position="327"/>
    </location>
    <ligand>
        <name>substrate</name>
    </ligand>
</feature>
<dbReference type="InterPro" id="IPR017476">
    <property type="entry name" value="UDP-Glc/GDP-Man"/>
</dbReference>